<dbReference type="EMBL" id="JANLCJ010000005">
    <property type="protein sequence ID" value="MCS5735175.1"/>
    <property type="molecule type" value="Genomic_DNA"/>
</dbReference>
<comment type="caution">
    <text evidence="3">The sequence shown here is derived from an EMBL/GenBank/DDBJ whole genome shotgun (WGS) entry which is preliminary data.</text>
</comment>
<dbReference type="InterPro" id="IPR036237">
    <property type="entry name" value="Xyl_isomerase-like_sf"/>
</dbReference>
<dbReference type="Gene3D" id="3.20.20.150">
    <property type="entry name" value="Divalent-metal-dependent TIM barrel enzymes"/>
    <property type="match status" value="1"/>
</dbReference>
<name>A0ABT2H5E1_9MICO</name>
<sequence length="295" mass="32060">MTGRDIPLLATCWTSAGDAAPQVGDERSPIDLRRRIETAAASGWSGFGLVHADLIAFRETRGGLAELDAILRDNGMGFVELEFLGEWWTEGERRAASDLIRRDLFDAAEALGARTVKVAAAMEDQAIDDPDVFARELDALASEAVEHGTRVALEPMPFSSNLRTVQEGAALLDAIGNPGAGLCIDIWHVYRTQTDYSVVAGLPRDYVFVVELDDGAAQPTGSLWSDTIDRRRYPGRGDFDVPAFARAVRATGFDGPWGVEIISAEHRARPIEESLPELAREVRACFDQADAPGHP</sequence>
<keyword evidence="4" id="KW-1185">Reference proteome</keyword>
<dbReference type="GO" id="GO:0016853">
    <property type="term" value="F:isomerase activity"/>
    <property type="evidence" value="ECO:0007669"/>
    <property type="project" value="UniProtKB-KW"/>
</dbReference>
<keyword evidence="1" id="KW-0119">Carbohydrate metabolism</keyword>
<dbReference type="InterPro" id="IPR050312">
    <property type="entry name" value="IolE/XylAMocC-like"/>
</dbReference>
<keyword evidence="3" id="KW-0413">Isomerase</keyword>
<protein>
    <submittedName>
        <fullName evidence="3">Sugar phosphate isomerase/epimerase</fullName>
    </submittedName>
</protein>
<dbReference type="PANTHER" id="PTHR12110:SF48">
    <property type="entry name" value="BLL3656 PROTEIN"/>
    <property type="match status" value="1"/>
</dbReference>
<dbReference type="PANTHER" id="PTHR12110">
    <property type="entry name" value="HYDROXYPYRUVATE ISOMERASE"/>
    <property type="match status" value="1"/>
</dbReference>
<organism evidence="3 4">
    <name type="scientific">Herbiconiux daphne</name>
    <dbReference type="NCBI Taxonomy" id="2970914"/>
    <lineage>
        <taxon>Bacteria</taxon>
        <taxon>Bacillati</taxon>
        <taxon>Actinomycetota</taxon>
        <taxon>Actinomycetes</taxon>
        <taxon>Micrococcales</taxon>
        <taxon>Microbacteriaceae</taxon>
        <taxon>Herbiconiux</taxon>
    </lineage>
</organism>
<gene>
    <name evidence="3" type="ORF">N1032_15620</name>
</gene>
<reference evidence="3" key="1">
    <citation type="submission" date="2022-08" db="EMBL/GenBank/DDBJ databases">
        <authorList>
            <person name="Deng Y."/>
            <person name="Han X.-F."/>
            <person name="Zhang Y.-Q."/>
        </authorList>
    </citation>
    <scope>NUCLEOTIDE SEQUENCE</scope>
    <source>
        <strain evidence="3">CPCC 203386</strain>
    </source>
</reference>
<proteinExistence type="predicted"/>
<evidence type="ECO:0000313" key="3">
    <source>
        <dbReference type="EMBL" id="MCS5735175.1"/>
    </source>
</evidence>
<evidence type="ECO:0000313" key="4">
    <source>
        <dbReference type="Proteomes" id="UP001165586"/>
    </source>
</evidence>
<dbReference type="InterPro" id="IPR013022">
    <property type="entry name" value="Xyl_isomerase-like_TIM-brl"/>
</dbReference>
<feature type="domain" description="Xylose isomerase-like TIM barrel" evidence="2">
    <location>
        <begin position="37"/>
        <end position="275"/>
    </location>
</feature>
<dbReference type="Proteomes" id="UP001165586">
    <property type="component" value="Unassembled WGS sequence"/>
</dbReference>
<dbReference type="SUPFAM" id="SSF51658">
    <property type="entry name" value="Xylose isomerase-like"/>
    <property type="match status" value="1"/>
</dbReference>
<dbReference type="Pfam" id="PF01261">
    <property type="entry name" value="AP_endonuc_2"/>
    <property type="match status" value="1"/>
</dbReference>
<evidence type="ECO:0000256" key="1">
    <source>
        <dbReference type="ARBA" id="ARBA00023277"/>
    </source>
</evidence>
<dbReference type="RefSeq" id="WP_259540082.1">
    <property type="nucleotide sequence ID" value="NZ_JANLCJ010000005.1"/>
</dbReference>
<accession>A0ABT2H5E1</accession>
<evidence type="ECO:0000259" key="2">
    <source>
        <dbReference type="Pfam" id="PF01261"/>
    </source>
</evidence>